<name>A0AB73HYB0_AQUAC</name>
<dbReference type="RefSeq" id="WP_280001508.1">
    <property type="nucleotide sequence ID" value="NZ_JAODZF010000006.1"/>
</dbReference>
<dbReference type="InterPro" id="IPR032750">
    <property type="entry name" value="TnsD_C"/>
</dbReference>
<evidence type="ECO:0000259" key="2">
    <source>
        <dbReference type="Pfam" id="PF15978"/>
    </source>
</evidence>
<feature type="domain" description="Transposon Tn7 transposition protein TnsD C-terminal" evidence="2">
    <location>
        <begin position="228"/>
        <end position="320"/>
    </location>
</feature>
<evidence type="ECO:0000259" key="1">
    <source>
        <dbReference type="Pfam" id="PF06527"/>
    </source>
</evidence>
<feature type="domain" description="TniQ" evidence="1">
    <location>
        <begin position="15"/>
        <end position="170"/>
    </location>
</feature>
<comment type="caution">
    <text evidence="3">The sequence shown here is derived from an EMBL/GenBank/DDBJ whole genome shotgun (WGS) entry which is preliminary data.</text>
</comment>
<sequence>MSALSLGELEPATSIFLKWLADETFFSICSRHHAFWGNSKSNTTFSMLFDSCGTTIPHDFPRCLELLRPDFQIALGDPESIIHRHTILPLFFPFQSPQCVQAAIESAKGPHLGGIKYRLGLVAGRFGAQHPLKACRLCMSKDKDSQGVAYWHLSHQYPGVLVCPTHMLRLQECVHNRRWSGRHRWVLPENANLTPPSDEQLDLPALQALHNLAMAALDLAAVGASRAFEPAVVRSVYQKAIIGRGFSSRHLSAAAADLTQHTSLLQPFYPLTALPTTVENTAAFLEQFVRRPRGHLHPIKHLVMINWLFGKFSNFIEAYNLEPTTTKLSLIKSNPQVELVNPLPQLKTPQTCKLKPKFLKPPIRAEILHLLKNGTSKEQIYSQFNITPSTVNKLLRSEPNIKHAWEQATKSFKKLSMRKQWSSLLKDNSKISPKAARAIDPKLYAWLYRNDKAWLLQENTKLHSGRNGNNCHVDWAERDSELIQLITNFRCLYIQNRSANRNILEDLFTKIPSLSICLKKPNRYFRTKALIREIRKSSGGHGV</sequence>
<dbReference type="EMBL" id="JAODZF010000006">
    <property type="protein sequence ID" value="MDH0142807.1"/>
    <property type="molecule type" value="Genomic_DNA"/>
</dbReference>
<feature type="domain" description="Transposon Tn7 transposition protein TnsD C-terminal" evidence="2">
    <location>
        <begin position="366"/>
        <end position="529"/>
    </location>
</feature>
<dbReference type="AlphaFoldDB" id="A0AB73HYB0"/>
<accession>A0AB73HYB0</accession>
<reference evidence="3" key="1">
    <citation type="submission" date="2022-09" db="EMBL/GenBank/DDBJ databases">
        <title>Intensive care unit water sources are persistently colonized with multi-drug resistant bacteria and are the site of extensive horizontal gene transfer of antibiotic resistance genes.</title>
        <authorList>
            <person name="Diorio-Toth L."/>
        </authorList>
    </citation>
    <scope>NUCLEOTIDE SEQUENCE</scope>
    <source>
        <strain evidence="3">GD04146</strain>
    </source>
</reference>
<dbReference type="InterPro" id="IPR009492">
    <property type="entry name" value="TniQ"/>
</dbReference>
<gene>
    <name evidence="3" type="ORF">N7380_10790</name>
</gene>
<evidence type="ECO:0000313" key="4">
    <source>
        <dbReference type="Proteomes" id="UP001158058"/>
    </source>
</evidence>
<protein>
    <submittedName>
        <fullName evidence="3">TnsD family transposase</fullName>
    </submittedName>
</protein>
<dbReference type="Pfam" id="PF06527">
    <property type="entry name" value="TniQ"/>
    <property type="match status" value="1"/>
</dbReference>
<dbReference type="Proteomes" id="UP001158058">
    <property type="component" value="Unassembled WGS sequence"/>
</dbReference>
<evidence type="ECO:0000313" key="3">
    <source>
        <dbReference type="EMBL" id="MDH0142807.1"/>
    </source>
</evidence>
<dbReference type="Pfam" id="PF15978">
    <property type="entry name" value="TnsD"/>
    <property type="match status" value="2"/>
</dbReference>
<organism evidence="3 4">
    <name type="scientific">Aquipseudomonas alcaligenes</name>
    <name type="common">Pseudomonas alcaligenes</name>
    <dbReference type="NCBI Taxonomy" id="43263"/>
    <lineage>
        <taxon>Bacteria</taxon>
        <taxon>Pseudomonadati</taxon>
        <taxon>Pseudomonadota</taxon>
        <taxon>Gammaproteobacteria</taxon>
        <taxon>Pseudomonadales</taxon>
        <taxon>Pseudomonadaceae</taxon>
        <taxon>Aquipseudomonas</taxon>
    </lineage>
</organism>
<proteinExistence type="predicted"/>